<reference evidence="6 7" key="1">
    <citation type="submission" date="2020-08" db="EMBL/GenBank/DDBJ databases">
        <title>Genomic Encyclopedia of Type Strains, Phase IV (KMG-IV): sequencing the most valuable type-strain genomes for metagenomic binning, comparative biology and taxonomic classification.</title>
        <authorList>
            <person name="Goeker M."/>
        </authorList>
    </citation>
    <scope>NUCLEOTIDE SEQUENCE [LARGE SCALE GENOMIC DNA]</scope>
    <source>
        <strain evidence="6 7">DSM 102255</strain>
    </source>
</reference>
<protein>
    <submittedName>
        <fullName evidence="6">Putative MFS family arabinose efflux permease</fullName>
    </submittedName>
</protein>
<evidence type="ECO:0000256" key="3">
    <source>
        <dbReference type="ARBA" id="ARBA00023136"/>
    </source>
</evidence>
<evidence type="ECO:0000259" key="5">
    <source>
        <dbReference type="PROSITE" id="PS50850"/>
    </source>
</evidence>
<feature type="transmembrane region" description="Helical" evidence="4">
    <location>
        <begin position="246"/>
        <end position="267"/>
    </location>
</feature>
<sequence>MTQISGEFVEPWADGPLGRSVPQRLAKEEWARQWPLVAVAALATGTSTASFISLSTLLPAILAENGWTRVQAMSAALIFSISALLLSPFLGRLVDRVGIRRVAVPGAAIFALCQCAIGFSGHSIESWWGSWVVASVGMQLIGPAVWAAAIAPRFVKSRGLALGLTMAGAGLSPLLVPVVSTMVSEAIHWRYFYFLLSGFGLLVLLPLLYATLPREGQAERRSVEQLPSKAGASLGEALASSLYWRLLLAILLVSATIGFLLLTMPYVLADKGYSAMAAATIASIYGPAQIISRIGGGYLLDRVRGDLLAAFIFLLPMVACLLLLKADTGPWLMLAPAFAGFAAGVEVDVMAYLISRYFGLRQYGAIYGILFGVFSISLGTAPLIGAMLRQAYGSYEPALWIASVALLASSAIMCTLGRYRY</sequence>
<dbReference type="Gene3D" id="1.20.1250.20">
    <property type="entry name" value="MFS general substrate transporter like domains"/>
    <property type="match status" value="1"/>
</dbReference>
<dbReference type="RefSeq" id="WP_184081545.1">
    <property type="nucleotide sequence ID" value="NZ_JACIJP010000006.1"/>
</dbReference>
<feature type="transmembrane region" description="Helical" evidence="4">
    <location>
        <begin position="102"/>
        <end position="121"/>
    </location>
</feature>
<evidence type="ECO:0000256" key="2">
    <source>
        <dbReference type="ARBA" id="ARBA00022989"/>
    </source>
</evidence>
<keyword evidence="2 4" id="KW-1133">Transmembrane helix</keyword>
<feature type="transmembrane region" description="Helical" evidence="4">
    <location>
        <begin position="191"/>
        <end position="212"/>
    </location>
</feature>
<dbReference type="InterPro" id="IPR050327">
    <property type="entry name" value="Proton-linked_MCT"/>
</dbReference>
<feature type="transmembrane region" description="Helical" evidence="4">
    <location>
        <begin position="366"/>
        <end position="386"/>
    </location>
</feature>
<gene>
    <name evidence="6" type="ORF">FHS92_002996</name>
</gene>
<dbReference type="GO" id="GO:0022857">
    <property type="term" value="F:transmembrane transporter activity"/>
    <property type="evidence" value="ECO:0007669"/>
    <property type="project" value="InterPro"/>
</dbReference>
<dbReference type="PROSITE" id="PS50850">
    <property type="entry name" value="MFS"/>
    <property type="match status" value="1"/>
</dbReference>
<feature type="transmembrane region" description="Helical" evidence="4">
    <location>
        <begin position="34"/>
        <end position="58"/>
    </location>
</feature>
<keyword evidence="3 4" id="KW-0472">Membrane</keyword>
<dbReference type="InterPro" id="IPR011701">
    <property type="entry name" value="MFS"/>
</dbReference>
<feature type="transmembrane region" description="Helical" evidence="4">
    <location>
        <begin position="160"/>
        <end position="179"/>
    </location>
</feature>
<feature type="domain" description="Major facilitator superfamily (MFS) profile" evidence="5">
    <location>
        <begin position="33"/>
        <end position="420"/>
    </location>
</feature>
<accession>A0A841J9Q7</accession>
<evidence type="ECO:0000256" key="1">
    <source>
        <dbReference type="ARBA" id="ARBA00022692"/>
    </source>
</evidence>
<dbReference type="EMBL" id="JACIJP010000006">
    <property type="protein sequence ID" value="MBB6125235.1"/>
    <property type="molecule type" value="Genomic_DNA"/>
</dbReference>
<evidence type="ECO:0000256" key="4">
    <source>
        <dbReference type="SAM" id="Phobius"/>
    </source>
</evidence>
<keyword evidence="7" id="KW-1185">Reference proteome</keyword>
<proteinExistence type="predicted"/>
<dbReference type="Proteomes" id="UP000552700">
    <property type="component" value="Unassembled WGS sequence"/>
</dbReference>
<name>A0A841J9Q7_9SPHN</name>
<feature type="transmembrane region" description="Helical" evidence="4">
    <location>
        <begin position="273"/>
        <end position="295"/>
    </location>
</feature>
<dbReference type="PANTHER" id="PTHR11360">
    <property type="entry name" value="MONOCARBOXYLATE TRANSPORTER"/>
    <property type="match status" value="1"/>
</dbReference>
<feature type="transmembrane region" description="Helical" evidence="4">
    <location>
        <begin position="307"/>
        <end position="324"/>
    </location>
</feature>
<comment type="caution">
    <text evidence="6">The sequence shown here is derived from an EMBL/GenBank/DDBJ whole genome shotgun (WGS) entry which is preliminary data.</text>
</comment>
<feature type="transmembrane region" description="Helical" evidence="4">
    <location>
        <begin position="127"/>
        <end position="148"/>
    </location>
</feature>
<dbReference type="Pfam" id="PF07690">
    <property type="entry name" value="MFS_1"/>
    <property type="match status" value="1"/>
</dbReference>
<evidence type="ECO:0000313" key="6">
    <source>
        <dbReference type="EMBL" id="MBB6125235.1"/>
    </source>
</evidence>
<dbReference type="InterPro" id="IPR020846">
    <property type="entry name" value="MFS_dom"/>
</dbReference>
<evidence type="ECO:0000313" key="7">
    <source>
        <dbReference type="Proteomes" id="UP000552700"/>
    </source>
</evidence>
<feature type="transmembrane region" description="Helical" evidence="4">
    <location>
        <begin position="70"/>
        <end position="90"/>
    </location>
</feature>
<feature type="transmembrane region" description="Helical" evidence="4">
    <location>
        <begin position="330"/>
        <end position="354"/>
    </location>
</feature>
<dbReference type="SUPFAM" id="SSF103473">
    <property type="entry name" value="MFS general substrate transporter"/>
    <property type="match status" value="1"/>
</dbReference>
<dbReference type="AlphaFoldDB" id="A0A841J9Q7"/>
<keyword evidence="1 4" id="KW-0812">Transmembrane</keyword>
<feature type="transmembrane region" description="Helical" evidence="4">
    <location>
        <begin position="398"/>
        <end position="419"/>
    </location>
</feature>
<dbReference type="InterPro" id="IPR036259">
    <property type="entry name" value="MFS_trans_sf"/>
</dbReference>
<organism evidence="6 7">
    <name type="scientific">Sphingobium subterraneum</name>
    <dbReference type="NCBI Taxonomy" id="627688"/>
    <lineage>
        <taxon>Bacteria</taxon>
        <taxon>Pseudomonadati</taxon>
        <taxon>Pseudomonadota</taxon>
        <taxon>Alphaproteobacteria</taxon>
        <taxon>Sphingomonadales</taxon>
        <taxon>Sphingomonadaceae</taxon>
        <taxon>Sphingobium</taxon>
    </lineage>
</organism>